<proteinExistence type="predicted"/>
<dbReference type="EMBL" id="JASBWU010000003">
    <property type="protein sequence ID" value="KAJ9123065.1"/>
    <property type="molecule type" value="Genomic_DNA"/>
</dbReference>
<gene>
    <name evidence="1" type="ORF">QFC22_001254</name>
</gene>
<evidence type="ECO:0000313" key="1">
    <source>
        <dbReference type="EMBL" id="KAJ9123065.1"/>
    </source>
</evidence>
<name>A0ACC2XHI9_9TREE</name>
<organism evidence="1 2">
    <name type="scientific">Naganishia vaughanmartiniae</name>
    <dbReference type="NCBI Taxonomy" id="1424756"/>
    <lineage>
        <taxon>Eukaryota</taxon>
        <taxon>Fungi</taxon>
        <taxon>Dikarya</taxon>
        <taxon>Basidiomycota</taxon>
        <taxon>Agaricomycotina</taxon>
        <taxon>Tremellomycetes</taxon>
        <taxon>Filobasidiales</taxon>
        <taxon>Filobasidiaceae</taxon>
        <taxon>Naganishia</taxon>
    </lineage>
</organism>
<evidence type="ECO:0000313" key="2">
    <source>
        <dbReference type="Proteomes" id="UP001243375"/>
    </source>
</evidence>
<comment type="caution">
    <text evidence="1">The sequence shown here is derived from an EMBL/GenBank/DDBJ whole genome shotgun (WGS) entry which is preliminary data.</text>
</comment>
<sequence length="1059" mass="117147">MVHRGASLCPPPPPLFNSSAINTDLPRFTSRFDLDKITHIISETWEIPERQLIEDHPRKNEIFTVTPMWHTRSRVLYLQDVNFYSPDPAKIFSGVFVSCLNDISESDVEQISATVGSFGGSYRQGVTQDVTHIITRKVEPYVFESADELPPIMRPEWLADPEKYPSQHMTNMLKQHGLVEKEQALGWGSVLSAEKMANGHISSTLKKDANLFEGKKIILGCQIEVSPDFRVAIESTVKAAGGDVLPEERMRDCDIYITPFREGKEYLRALKYGKIVGTLPWLNHVMKIGRMTAPKDNLLHYPVPRGGIPEFRPCTISVTNYTGEARDYLKRLISLMEGEFTTTLARDVNTHLIAATKSGEKVSRASTWGIPVMNHMYLEDCFTQWKRLPEAVDDRYTLFPHGVNYMSLLGNAKLTDKDLERWTAPAKDIDDDDDMQEIDGDITATGLAPPTQATSPSQHDRTARQEDAGGDVGEIDTGHVEMNAVIAPMEMDDGPGPVDMDADIEDAPFRSPSPARADSPPASPSNDNVRADPVATDEGEVDVHPPIEESYNLPPQEPELDEMIPEEPMDRESTVQRAESVSSPLSGHPEDDRDVVPAAVDDKVDDAVEDDLGRPMGGEHVQQAEEDVQMHSDVPDEPPAPPKSAKRAKVAVTRSQAEVDVVPTAQFKTRASTQAVKKTRSAVPTTTQPVKRRRMSTPEKETPKAAIQPVPEFQGRARRQAATKAADMLHNIIAPDMALHDKEKKRKDIVSPKSRREARVGGKGEGSSRKSKLDHEATDEEESTEDELETHLKAKGTPRSATAKKTPAATKGRSRSTIVRDTARTRLGSRSGSVLSMLSGEEEGDQTGDLKPPSVKLMTTGVTLEDRVIKILKSIGVKFTDKPLEMTHLICRTAIRTTKLLVGIGKGVDVLSADWLDKCVELRRMIDPEPFQLSDPTNEEKLGFSVAESVARSKALHREQGGLFAGKLFHITGQVKPGFDAIKDVVKAAGGDITRYISGKNRIPKHGQDPLILISCEEDKDIWQDLLADKENVVVHDKELVFTSILKMELDMTSHVLTI</sequence>
<keyword evidence="2" id="KW-1185">Reference proteome</keyword>
<protein>
    <submittedName>
        <fullName evidence="1">Uncharacterized protein</fullName>
    </submittedName>
</protein>
<reference evidence="1" key="1">
    <citation type="submission" date="2023-04" db="EMBL/GenBank/DDBJ databases">
        <title>Draft Genome sequencing of Naganishia species isolated from polar environments using Oxford Nanopore Technology.</title>
        <authorList>
            <person name="Leo P."/>
            <person name="Venkateswaran K."/>
        </authorList>
    </citation>
    <scope>NUCLEOTIDE SEQUENCE</scope>
    <source>
        <strain evidence="1">MNA-CCFEE 5425</strain>
    </source>
</reference>
<dbReference type="Proteomes" id="UP001243375">
    <property type="component" value="Unassembled WGS sequence"/>
</dbReference>
<accession>A0ACC2XHI9</accession>